<accession>A0A9J7IPS8</accession>
<feature type="compositionally biased region" description="Low complexity" evidence="1">
    <location>
        <begin position="256"/>
        <end position="276"/>
    </location>
</feature>
<dbReference type="AlphaFoldDB" id="A0A9J7IPS8"/>
<dbReference type="Proteomes" id="UP000301870">
    <property type="component" value="Chromosome 17"/>
</dbReference>
<sequence>MDAHALPEARPLTGAGASPRAAALIGCGPENMTLHYFDGTDWVTVKPRNIGVKPEVSRPINITQPLNWGRLSKLFQPIQLETTLKETTTKKPPTKPTTKPTTTKRTTTKPTTTKTTKTTTAKTTRTTTPKTTQSTKRRLKFITKRTIPVFTTQYISHCKYNLCNEIYSKPTTKHKKVYEVWKRIQKKPTVDSKYITNPTTPFIPRWIIQEVTTKKITRFPMTMNFLRSKKETTKTVKTTTRTTTKVTTRTTKRSTTRATTTKATTTSKPTTKPVTKNPGRSNMNMTEFPTLPKNWMELMKEFVKTLKSVNETTICELTSLNKTTTAPFNFLLSEKRKEMTNVADFINILNDGVEIDDGLVDDVIEKYNPLRNFKEIESTVTDTEIPLSEKEVFARNITSTINTSEKEDDAISRDAEIGAYINVFINRYVATHLTSKPQQTTLQYNDVQALLDIIHGKTNIKKFLLTNDEYQKNVAIKALVENIEVQNSLPENISRTNSDTDSNQLLKEHRNHWKKRDIRKYLDKIKETFSEKDNEKQTQNFSPILPLNKTVTFASSNKINVDSNKNEELLVNKDVQLLFSTFVMFLMKNITADAQTVTKPMKKTKEVPKLDNRTLQLIQKLNEMNPLLTKFRSDSKEIKSQPLFKSIKATDELPIKYFLADNDDILNYDKEDYARDDTEGIEMDLTEEGLGNNNRIIG</sequence>
<evidence type="ECO:0000256" key="1">
    <source>
        <dbReference type="SAM" id="MobiDB-lite"/>
    </source>
</evidence>
<reference evidence="3" key="1">
    <citation type="submission" date="2025-08" db="UniProtKB">
        <authorList>
            <consortium name="RefSeq"/>
        </authorList>
    </citation>
    <scope>IDENTIFICATION</scope>
    <source>
        <strain evidence="3">Ishihara</strain>
        <tissue evidence="3">Whole body</tissue>
    </source>
</reference>
<name>A0A9J7IPS8_SPOLT</name>
<feature type="region of interest" description="Disordered" evidence="1">
    <location>
        <begin position="232"/>
        <end position="288"/>
    </location>
</feature>
<feature type="region of interest" description="Disordered" evidence="1">
    <location>
        <begin position="83"/>
        <end position="136"/>
    </location>
</feature>
<protein>
    <submittedName>
        <fullName evidence="3">Uncharacterized protein LOC111354057</fullName>
    </submittedName>
</protein>
<dbReference type="KEGG" id="sliu:111354057"/>
<dbReference type="OrthoDB" id="7476125at2759"/>
<dbReference type="GeneID" id="111354057"/>
<feature type="compositionally biased region" description="Low complexity" evidence="1">
    <location>
        <begin position="96"/>
        <end position="134"/>
    </location>
</feature>
<evidence type="ECO:0000313" key="3">
    <source>
        <dbReference type="RefSeq" id="XP_022823093.1"/>
    </source>
</evidence>
<organism evidence="2 3">
    <name type="scientific">Spodoptera litura</name>
    <name type="common">Asian cotton leafworm</name>
    <dbReference type="NCBI Taxonomy" id="69820"/>
    <lineage>
        <taxon>Eukaryota</taxon>
        <taxon>Metazoa</taxon>
        <taxon>Ecdysozoa</taxon>
        <taxon>Arthropoda</taxon>
        <taxon>Hexapoda</taxon>
        <taxon>Insecta</taxon>
        <taxon>Pterygota</taxon>
        <taxon>Neoptera</taxon>
        <taxon>Endopterygota</taxon>
        <taxon>Lepidoptera</taxon>
        <taxon>Glossata</taxon>
        <taxon>Ditrysia</taxon>
        <taxon>Noctuoidea</taxon>
        <taxon>Noctuidae</taxon>
        <taxon>Amphipyrinae</taxon>
        <taxon>Spodoptera</taxon>
    </lineage>
</organism>
<dbReference type="RefSeq" id="XP_022823093.1">
    <property type="nucleotide sequence ID" value="XM_022967325.1"/>
</dbReference>
<proteinExistence type="predicted"/>
<evidence type="ECO:0000313" key="2">
    <source>
        <dbReference type="Proteomes" id="UP000301870"/>
    </source>
</evidence>
<feature type="compositionally biased region" description="Low complexity" evidence="1">
    <location>
        <begin position="235"/>
        <end position="249"/>
    </location>
</feature>
<gene>
    <name evidence="3" type="primary">LOC111354057</name>
</gene>
<keyword evidence="2" id="KW-1185">Reference proteome</keyword>
<feature type="compositionally biased region" description="Polar residues" evidence="1">
    <location>
        <begin position="278"/>
        <end position="287"/>
    </location>
</feature>